<feature type="region of interest" description="Disordered" evidence="1">
    <location>
        <begin position="140"/>
        <end position="172"/>
    </location>
</feature>
<accession>A0A699Q286</accession>
<feature type="non-terminal residue" evidence="2">
    <location>
        <position position="172"/>
    </location>
</feature>
<evidence type="ECO:0000256" key="1">
    <source>
        <dbReference type="SAM" id="MobiDB-lite"/>
    </source>
</evidence>
<name>A0A699Q286_TANCI</name>
<gene>
    <name evidence="2" type="ORF">Tci_828144</name>
</gene>
<evidence type="ECO:0000313" key="2">
    <source>
        <dbReference type="EMBL" id="GFC56174.1"/>
    </source>
</evidence>
<evidence type="ECO:0008006" key="3">
    <source>
        <dbReference type="Google" id="ProtNLM"/>
    </source>
</evidence>
<feature type="region of interest" description="Disordered" evidence="1">
    <location>
        <begin position="1"/>
        <end position="22"/>
    </location>
</feature>
<feature type="compositionally biased region" description="Low complexity" evidence="1">
    <location>
        <begin position="8"/>
        <end position="22"/>
    </location>
</feature>
<sequence length="172" mass="18976">MAPKRTTRSTQVPPVTPSPTATTTTITEAQLQALINQEVVAAMAEAEASRVRNGYGSNGVALTWWNSHVKTVTLEVAQALPWKTLKKMMTDKVEKYIGGVPDTIHDSVKATKPKTMQEATEFATELIDKRIRDAIENKRKFKGTSGNNQNQPHQNKRQNTGRAYAAGNSNRN</sequence>
<feature type="compositionally biased region" description="Polar residues" evidence="1">
    <location>
        <begin position="144"/>
        <end position="172"/>
    </location>
</feature>
<dbReference type="AlphaFoldDB" id="A0A699Q286"/>
<proteinExistence type="predicted"/>
<reference evidence="2" key="1">
    <citation type="journal article" date="2019" name="Sci. Rep.">
        <title>Draft genome of Tanacetum cinerariifolium, the natural source of mosquito coil.</title>
        <authorList>
            <person name="Yamashiro T."/>
            <person name="Shiraishi A."/>
            <person name="Satake H."/>
            <person name="Nakayama K."/>
        </authorList>
    </citation>
    <scope>NUCLEOTIDE SEQUENCE</scope>
</reference>
<dbReference type="EMBL" id="BKCJ010968317">
    <property type="protein sequence ID" value="GFC56174.1"/>
    <property type="molecule type" value="Genomic_DNA"/>
</dbReference>
<protein>
    <recommendedName>
        <fullName evidence="3">Reverse transcriptase domain-containing protein</fullName>
    </recommendedName>
</protein>
<comment type="caution">
    <text evidence="2">The sequence shown here is derived from an EMBL/GenBank/DDBJ whole genome shotgun (WGS) entry which is preliminary data.</text>
</comment>
<organism evidence="2">
    <name type="scientific">Tanacetum cinerariifolium</name>
    <name type="common">Dalmatian daisy</name>
    <name type="synonym">Chrysanthemum cinerariifolium</name>
    <dbReference type="NCBI Taxonomy" id="118510"/>
    <lineage>
        <taxon>Eukaryota</taxon>
        <taxon>Viridiplantae</taxon>
        <taxon>Streptophyta</taxon>
        <taxon>Embryophyta</taxon>
        <taxon>Tracheophyta</taxon>
        <taxon>Spermatophyta</taxon>
        <taxon>Magnoliopsida</taxon>
        <taxon>eudicotyledons</taxon>
        <taxon>Gunneridae</taxon>
        <taxon>Pentapetalae</taxon>
        <taxon>asterids</taxon>
        <taxon>campanulids</taxon>
        <taxon>Asterales</taxon>
        <taxon>Asteraceae</taxon>
        <taxon>Asteroideae</taxon>
        <taxon>Anthemideae</taxon>
        <taxon>Anthemidinae</taxon>
        <taxon>Tanacetum</taxon>
    </lineage>
</organism>